<protein>
    <submittedName>
        <fullName evidence="1">11365_t:CDS:1</fullName>
    </submittedName>
</protein>
<reference evidence="1" key="1">
    <citation type="submission" date="2021-06" db="EMBL/GenBank/DDBJ databases">
        <authorList>
            <person name="Kallberg Y."/>
            <person name="Tangrot J."/>
            <person name="Rosling A."/>
        </authorList>
    </citation>
    <scope>NUCLEOTIDE SEQUENCE</scope>
    <source>
        <strain evidence="1">28 12/20/2015</strain>
    </source>
</reference>
<feature type="non-terminal residue" evidence="1">
    <location>
        <position position="1"/>
    </location>
</feature>
<keyword evidence="2" id="KW-1185">Reference proteome</keyword>
<dbReference type="Proteomes" id="UP000789366">
    <property type="component" value="Unassembled WGS sequence"/>
</dbReference>
<dbReference type="EMBL" id="CAJVPW010000767">
    <property type="protein sequence ID" value="CAG8465166.1"/>
    <property type="molecule type" value="Genomic_DNA"/>
</dbReference>
<proteinExistence type="predicted"/>
<name>A0ACA9KCQ1_9GLOM</name>
<gene>
    <name evidence="1" type="ORF">SPELUC_LOCUS1438</name>
</gene>
<comment type="caution">
    <text evidence="1">The sequence shown here is derived from an EMBL/GenBank/DDBJ whole genome shotgun (WGS) entry which is preliminary data.</text>
</comment>
<evidence type="ECO:0000313" key="1">
    <source>
        <dbReference type="EMBL" id="CAG8465166.1"/>
    </source>
</evidence>
<accession>A0ACA9KCQ1</accession>
<sequence length="417" mass="48329">RQIIHHQQNVDKCKRVLEQLPATSEPVAEETIREDKEFFTQLLEILEAAVKKLEEQEQLEAELQEIKRQKQELETKLQQQASTLNQLKEKLEQETNELAWQTLNLEACQILSNFLAQAFKNSENLTTRGEELKQKIREGKNSNPNILEEQVEEMKTLLYREIDNITSFVLEKEEGREKLKELEEKLAGLVVSSGLLSQQVEGLSSQLSEREQEVERMRLEAEIRSNLVREQGEKISSQEQQINNYQSLLRTAESNLKKGQELLNKKEKQLEELEKEKNLIGEELSLASGKIKELEGALAGANSKISQLEKQIKDLESKGDNSSELERLKKELATERQKHQQEINRLKQELQQTKLREEQLAAKIKELSAKKAKAKEVGFGINYQNKYEKNKTTEEIGEWKKEKEQAKKESEAEKNKE</sequence>
<evidence type="ECO:0000313" key="2">
    <source>
        <dbReference type="Proteomes" id="UP000789366"/>
    </source>
</evidence>
<organism evidence="1 2">
    <name type="scientific">Cetraspora pellucida</name>
    <dbReference type="NCBI Taxonomy" id="1433469"/>
    <lineage>
        <taxon>Eukaryota</taxon>
        <taxon>Fungi</taxon>
        <taxon>Fungi incertae sedis</taxon>
        <taxon>Mucoromycota</taxon>
        <taxon>Glomeromycotina</taxon>
        <taxon>Glomeromycetes</taxon>
        <taxon>Diversisporales</taxon>
        <taxon>Gigasporaceae</taxon>
        <taxon>Cetraspora</taxon>
    </lineage>
</organism>